<comment type="caution">
    <text evidence="2">The sequence shown here is derived from an EMBL/GenBank/DDBJ whole genome shotgun (WGS) entry which is preliminary data.</text>
</comment>
<dbReference type="Gene3D" id="2.40.50.100">
    <property type="match status" value="1"/>
</dbReference>
<evidence type="ECO:0000313" key="2">
    <source>
        <dbReference type="EMBL" id="MBD0222778.1"/>
    </source>
</evidence>
<feature type="non-terminal residue" evidence="2">
    <location>
        <position position="153"/>
    </location>
</feature>
<dbReference type="Proteomes" id="UP000634608">
    <property type="component" value="Unassembled WGS sequence"/>
</dbReference>
<dbReference type="EMBL" id="JACSVK010000755">
    <property type="protein sequence ID" value="MBD0222778.1"/>
    <property type="molecule type" value="Genomic_DNA"/>
</dbReference>
<feature type="non-terminal residue" evidence="2">
    <location>
        <position position="1"/>
    </location>
</feature>
<keyword evidence="2" id="KW-0547">Nucleotide-binding</keyword>
<accession>A0A8I0FBT6</accession>
<dbReference type="Gene3D" id="3.40.50.300">
    <property type="entry name" value="P-loop containing nucleotide triphosphate hydrolases"/>
    <property type="match status" value="1"/>
</dbReference>
<dbReference type="PANTHER" id="PTHR43875">
    <property type="entry name" value="MALTODEXTRIN IMPORT ATP-BINDING PROTEIN MSMX"/>
    <property type="match status" value="1"/>
</dbReference>
<dbReference type="SUPFAM" id="SSF52540">
    <property type="entry name" value="P-loop containing nucleoside triphosphate hydrolases"/>
    <property type="match status" value="1"/>
</dbReference>
<dbReference type="Pfam" id="PF00005">
    <property type="entry name" value="ABC_tran"/>
    <property type="match status" value="1"/>
</dbReference>
<name>A0A8I0FBT6_ACIBA</name>
<protein>
    <submittedName>
        <fullName evidence="2">ATP-binding cassette domain-containing protein</fullName>
    </submittedName>
</protein>
<dbReference type="RefSeq" id="WP_188147850.1">
    <property type="nucleotide sequence ID" value="NZ_JACSVK010000755.1"/>
</dbReference>
<dbReference type="PANTHER" id="PTHR43875:SF1">
    <property type="entry name" value="OSMOPROTECTIVE COMPOUNDS UPTAKE ATP-BINDING PROTEIN GGTA"/>
    <property type="match status" value="1"/>
</dbReference>
<organism evidence="2 3">
    <name type="scientific">Acinetobacter baumannii</name>
    <dbReference type="NCBI Taxonomy" id="470"/>
    <lineage>
        <taxon>Bacteria</taxon>
        <taxon>Pseudomonadati</taxon>
        <taxon>Pseudomonadota</taxon>
        <taxon>Gammaproteobacteria</taxon>
        <taxon>Moraxellales</taxon>
        <taxon>Moraxellaceae</taxon>
        <taxon>Acinetobacter</taxon>
        <taxon>Acinetobacter calcoaceticus/baumannii complex</taxon>
    </lineage>
</organism>
<keyword evidence="2" id="KW-0067">ATP-binding</keyword>
<evidence type="ECO:0000259" key="1">
    <source>
        <dbReference type="Pfam" id="PF00005"/>
    </source>
</evidence>
<dbReference type="GO" id="GO:0005524">
    <property type="term" value="F:ATP binding"/>
    <property type="evidence" value="ECO:0007669"/>
    <property type="project" value="UniProtKB-KW"/>
</dbReference>
<evidence type="ECO:0000313" key="3">
    <source>
        <dbReference type="Proteomes" id="UP000634608"/>
    </source>
</evidence>
<reference evidence="2" key="1">
    <citation type="submission" date="2020-08" db="EMBL/GenBank/DDBJ databases">
        <title>Diversity of carbapenem-resistant Acinetobacter baumannii and bacteriophage-mediated spread of the Oxa23 carbapenemase.</title>
        <authorList>
            <person name="Abouelfetouh A."/>
            <person name="Mattock J."/>
            <person name="Turner D."/>
            <person name="Li E."/>
            <person name="Evans B.A."/>
        </authorList>
    </citation>
    <scope>NUCLEOTIDE SEQUENCE</scope>
    <source>
        <strain evidence="2">A86</strain>
    </source>
</reference>
<dbReference type="GO" id="GO:0016887">
    <property type="term" value="F:ATP hydrolysis activity"/>
    <property type="evidence" value="ECO:0007669"/>
    <property type="project" value="InterPro"/>
</dbReference>
<dbReference type="AlphaFoldDB" id="A0A8I0FBT6"/>
<dbReference type="InterPro" id="IPR003439">
    <property type="entry name" value="ABC_transporter-like_ATP-bd"/>
</dbReference>
<sequence>PNQLSGGQQQRVALARAIAPEPDILLLDEPLSALDAQVRLNLRQKIRSIQTQLNLPTIMVTHDQEEALSISDRVVVMNHGVIEQIDTPHNIYYKPQTQFVAKFIGTMNFLIAACSIVNQLEVLGFIPLNLEQQKLKVGENYSIGFRPEAVELV</sequence>
<feature type="domain" description="ABC transporter" evidence="1">
    <location>
        <begin position="2"/>
        <end position="31"/>
    </location>
</feature>
<proteinExistence type="predicted"/>
<dbReference type="InterPro" id="IPR047641">
    <property type="entry name" value="ABC_transpr_MalK/UgpC-like"/>
</dbReference>
<dbReference type="GO" id="GO:0055052">
    <property type="term" value="C:ATP-binding cassette (ABC) transporter complex, substrate-binding subunit-containing"/>
    <property type="evidence" value="ECO:0007669"/>
    <property type="project" value="TreeGrafter"/>
</dbReference>
<dbReference type="InterPro" id="IPR027417">
    <property type="entry name" value="P-loop_NTPase"/>
</dbReference>
<gene>
    <name evidence="2" type="ORF">IAG11_23435</name>
</gene>